<sequence length="195" mass="21708">MEWKETMEHSRERLALLTGGFVSKFHDCNPCCMTQPPFRFLFSCARCQMKMMEKKMMILLRRKLKKISSEDIHEIERKVHDAAEAAGDSRRRQAPPAQSPDLGLPRPRPPRKRSGAPLYAVPPPSDLRGSLSVLALPLFPPPLRAPQPSSPTGRSAPAQWSKRSADCSGRHVIASVGAGVQQAVRPVPWPGVMER</sequence>
<evidence type="ECO:0000313" key="2">
    <source>
        <dbReference type="EMBL" id="KFO20048.1"/>
    </source>
</evidence>
<protein>
    <submittedName>
        <fullName evidence="2">Uncharacterized protein</fullName>
    </submittedName>
</protein>
<name>A0A091CQR3_FUKDA</name>
<gene>
    <name evidence="2" type="ORF">H920_18554</name>
</gene>
<keyword evidence="3" id="KW-1185">Reference proteome</keyword>
<accession>A0A091CQR3</accession>
<evidence type="ECO:0000313" key="3">
    <source>
        <dbReference type="Proteomes" id="UP000028990"/>
    </source>
</evidence>
<feature type="region of interest" description="Disordered" evidence="1">
    <location>
        <begin position="142"/>
        <end position="166"/>
    </location>
</feature>
<dbReference type="EMBL" id="KN124863">
    <property type="protein sequence ID" value="KFO20048.1"/>
    <property type="molecule type" value="Genomic_DNA"/>
</dbReference>
<proteinExistence type="predicted"/>
<feature type="region of interest" description="Disordered" evidence="1">
    <location>
        <begin position="83"/>
        <end position="123"/>
    </location>
</feature>
<dbReference type="Proteomes" id="UP000028990">
    <property type="component" value="Unassembled WGS sequence"/>
</dbReference>
<evidence type="ECO:0000256" key="1">
    <source>
        <dbReference type="SAM" id="MobiDB-lite"/>
    </source>
</evidence>
<organism evidence="2 3">
    <name type="scientific">Fukomys damarensis</name>
    <name type="common">Damaraland mole rat</name>
    <name type="synonym">Cryptomys damarensis</name>
    <dbReference type="NCBI Taxonomy" id="885580"/>
    <lineage>
        <taxon>Eukaryota</taxon>
        <taxon>Metazoa</taxon>
        <taxon>Chordata</taxon>
        <taxon>Craniata</taxon>
        <taxon>Vertebrata</taxon>
        <taxon>Euteleostomi</taxon>
        <taxon>Mammalia</taxon>
        <taxon>Eutheria</taxon>
        <taxon>Euarchontoglires</taxon>
        <taxon>Glires</taxon>
        <taxon>Rodentia</taxon>
        <taxon>Hystricomorpha</taxon>
        <taxon>Bathyergidae</taxon>
        <taxon>Fukomys</taxon>
    </lineage>
</organism>
<reference evidence="2 3" key="1">
    <citation type="submission" date="2013-11" db="EMBL/GenBank/DDBJ databases">
        <title>The Damaraland mole rat (Fukomys damarensis) genome and evolution of African mole rats.</title>
        <authorList>
            <person name="Gladyshev V.N."/>
            <person name="Fang X."/>
        </authorList>
    </citation>
    <scope>NUCLEOTIDE SEQUENCE [LARGE SCALE GENOMIC DNA]</scope>
    <source>
        <tissue evidence="2">Liver</tissue>
    </source>
</reference>
<dbReference type="AlphaFoldDB" id="A0A091CQR3"/>